<dbReference type="GO" id="GO:0016740">
    <property type="term" value="F:transferase activity"/>
    <property type="evidence" value="ECO:0007669"/>
    <property type="project" value="UniProtKB-KW"/>
</dbReference>
<dbReference type="InterPro" id="IPR038063">
    <property type="entry name" value="Transpep_catalytic_dom"/>
</dbReference>
<evidence type="ECO:0000256" key="8">
    <source>
        <dbReference type="SAM" id="SignalP"/>
    </source>
</evidence>
<sequence>MHKIFLFTLLLFAFCSCSVDSSQKIVEEENTASTDFNHTLDVSKALSEFSASKNGGSAENLKMQLGEFYSQRNHCSMWFGTERPTSQLLSLKNTAYELINEGNAVYSSYADSIDYLIDIVYGSGQVDSTVLARADLNISAQFSHFANNLLEGQLESYSNGEAHWYVDQNNRDVLNDLARIQNSGQLDSLLNFYRPSSAEYVALLATFQKIQSKKDTSTFLFSCDFLDWDSLARDTMDLKLAERLNQWGFKNKTSIGTSRPEVAKSLARFQTLRGLENSGKLDCETVEQLNMSDEEVLEKIALNLERLKTLPRRNGKEYIMVNVPEYKLRVFRNGERTLEMAVIVGKEYNPTPIFVDTLSYLVFSPTWTVPQSIVQQEMIPNLRNDPAHYIKKNFKAYEGDNEIDQRKIDWSDKDISSRYFIFVQQPGGSNSLGLVKFIMPNDMSIYLHDTPADYLFNRTERSLSHGCVRLEKPQKLAEYLLADRKEWNSSKISEAMHSDSPTQVNLDKKIPVEIIYLTTWVNADGELAILPDVYGHDAEQKKLLSTISE</sequence>
<reference evidence="10 11" key="1">
    <citation type="submission" date="2020-02" db="EMBL/GenBank/DDBJ databases">
        <title>Out from the shadows clarifying the taxonomy of the family Cryomorphaceae and related taxa by utilizing the GTDB taxonomic framework.</title>
        <authorList>
            <person name="Bowman J.P."/>
        </authorList>
    </citation>
    <scope>NUCLEOTIDE SEQUENCE [LARGE SCALE GENOMIC DNA]</scope>
    <source>
        <strain evidence="10 11">QSSC 1-22</strain>
    </source>
</reference>
<evidence type="ECO:0000256" key="6">
    <source>
        <dbReference type="ARBA" id="ARBA00023316"/>
    </source>
</evidence>
<keyword evidence="5 7" id="KW-0573">Peptidoglycan synthesis</keyword>
<comment type="pathway">
    <text evidence="1 7">Cell wall biogenesis; peptidoglycan biosynthesis.</text>
</comment>
<dbReference type="GO" id="GO:0008360">
    <property type="term" value="P:regulation of cell shape"/>
    <property type="evidence" value="ECO:0007669"/>
    <property type="project" value="UniProtKB-UniRule"/>
</dbReference>
<protein>
    <submittedName>
        <fullName evidence="10">L,D-transpeptidase family protein</fullName>
    </submittedName>
</protein>
<dbReference type="GO" id="GO:0009252">
    <property type="term" value="P:peptidoglycan biosynthetic process"/>
    <property type="evidence" value="ECO:0007669"/>
    <property type="project" value="UniProtKB-UniPathway"/>
</dbReference>
<evidence type="ECO:0000256" key="1">
    <source>
        <dbReference type="ARBA" id="ARBA00004752"/>
    </source>
</evidence>
<evidence type="ECO:0000256" key="2">
    <source>
        <dbReference type="ARBA" id="ARBA00005992"/>
    </source>
</evidence>
<dbReference type="CDD" id="cd16913">
    <property type="entry name" value="YkuD_like"/>
    <property type="match status" value="1"/>
</dbReference>
<dbReference type="Proteomes" id="UP000486602">
    <property type="component" value="Unassembled WGS sequence"/>
</dbReference>
<evidence type="ECO:0000313" key="10">
    <source>
        <dbReference type="EMBL" id="NEN22360.1"/>
    </source>
</evidence>
<dbReference type="InterPro" id="IPR036365">
    <property type="entry name" value="PGBD-like_sf"/>
</dbReference>
<dbReference type="RefSeq" id="WP_163283065.1">
    <property type="nucleotide sequence ID" value="NZ_JAAGVY010000002.1"/>
</dbReference>
<keyword evidence="6 7" id="KW-0961">Cell wall biogenesis/degradation</keyword>
<dbReference type="PANTHER" id="PTHR41533:SF2">
    <property type="entry name" value="BLR7131 PROTEIN"/>
    <property type="match status" value="1"/>
</dbReference>
<keyword evidence="8" id="KW-0732">Signal</keyword>
<dbReference type="SUPFAM" id="SSF47090">
    <property type="entry name" value="PGBD-like"/>
    <property type="match status" value="1"/>
</dbReference>
<evidence type="ECO:0000256" key="7">
    <source>
        <dbReference type="PROSITE-ProRule" id="PRU01373"/>
    </source>
</evidence>
<dbReference type="PANTHER" id="PTHR41533">
    <property type="entry name" value="L,D-TRANSPEPTIDASE HI_1667-RELATED"/>
    <property type="match status" value="1"/>
</dbReference>
<name>A0A7K3WL39_9FLAO</name>
<dbReference type="GO" id="GO:0004180">
    <property type="term" value="F:carboxypeptidase activity"/>
    <property type="evidence" value="ECO:0007669"/>
    <property type="project" value="UniProtKB-ARBA"/>
</dbReference>
<keyword evidence="3" id="KW-0808">Transferase</keyword>
<dbReference type="GO" id="GO:0071555">
    <property type="term" value="P:cell wall organization"/>
    <property type="evidence" value="ECO:0007669"/>
    <property type="project" value="UniProtKB-UniRule"/>
</dbReference>
<dbReference type="EMBL" id="JAAGVY010000002">
    <property type="protein sequence ID" value="NEN22360.1"/>
    <property type="molecule type" value="Genomic_DNA"/>
</dbReference>
<dbReference type="Pfam" id="PF03734">
    <property type="entry name" value="YkuD"/>
    <property type="match status" value="1"/>
</dbReference>
<evidence type="ECO:0000256" key="3">
    <source>
        <dbReference type="ARBA" id="ARBA00022679"/>
    </source>
</evidence>
<dbReference type="AlphaFoldDB" id="A0A7K3WL39"/>
<feature type="domain" description="L,D-TPase catalytic" evidence="9">
    <location>
        <begin position="317"/>
        <end position="495"/>
    </location>
</feature>
<feature type="active site" description="Nucleophile" evidence="7">
    <location>
        <position position="467"/>
    </location>
</feature>
<organism evidence="10 11">
    <name type="scientific">Cryomorpha ignava</name>
    <dbReference type="NCBI Taxonomy" id="101383"/>
    <lineage>
        <taxon>Bacteria</taxon>
        <taxon>Pseudomonadati</taxon>
        <taxon>Bacteroidota</taxon>
        <taxon>Flavobacteriia</taxon>
        <taxon>Flavobacteriales</taxon>
        <taxon>Cryomorphaceae</taxon>
        <taxon>Cryomorpha</taxon>
    </lineage>
</organism>
<keyword evidence="11" id="KW-1185">Reference proteome</keyword>
<dbReference type="PROSITE" id="PS52029">
    <property type="entry name" value="LD_TPASE"/>
    <property type="match status" value="1"/>
</dbReference>
<comment type="similarity">
    <text evidence="2">Belongs to the YkuD family.</text>
</comment>
<dbReference type="InterPro" id="IPR045380">
    <property type="entry name" value="LD_TPept_scaffold_dom"/>
</dbReference>
<evidence type="ECO:0000256" key="4">
    <source>
        <dbReference type="ARBA" id="ARBA00022960"/>
    </source>
</evidence>
<dbReference type="UniPathway" id="UPA00219"/>
<keyword evidence="4 7" id="KW-0133">Cell shape</keyword>
<proteinExistence type="inferred from homology"/>
<gene>
    <name evidence="10" type="ORF">G3O08_02445</name>
</gene>
<feature type="chain" id="PRO_5029507821" evidence="8">
    <location>
        <begin position="22"/>
        <end position="549"/>
    </location>
</feature>
<accession>A0A7K3WL39</accession>
<dbReference type="Pfam" id="PF20142">
    <property type="entry name" value="Scaffold"/>
    <property type="match status" value="1"/>
</dbReference>
<dbReference type="PROSITE" id="PS51257">
    <property type="entry name" value="PROKAR_LIPOPROTEIN"/>
    <property type="match status" value="1"/>
</dbReference>
<feature type="active site" description="Proton donor/acceptor" evidence="7">
    <location>
        <position position="448"/>
    </location>
</feature>
<evidence type="ECO:0000313" key="11">
    <source>
        <dbReference type="Proteomes" id="UP000486602"/>
    </source>
</evidence>
<feature type="signal peptide" evidence="8">
    <location>
        <begin position="1"/>
        <end position="21"/>
    </location>
</feature>
<dbReference type="InterPro" id="IPR052905">
    <property type="entry name" value="LD-transpeptidase_YkuD-like"/>
</dbReference>
<evidence type="ECO:0000256" key="5">
    <source>
        <dbReference type="ARBA" id="ARBA00022984"/>
    </source>
</evidence>
<evidence type="ECO:0000259" key="9">
    <source>
        <dbReference type="PROSITE" id="PS52029"/>
    </source>
</evidence>
<dbReference type="SUPFAM" id="SSF141523">
    <property type="entry name" value="L,D-transpeptidase catalytic domain-like"/>
    <property type="match status" value="1"/>
</dbReference>
<comment type="caution">
    <text evidence="10">The sequence shown here is derived from an EMBL/GenBank/DDBJ whole genome shotgun (WGS) entry which is preliminary data.</text>
</comment>
<dbReference type="InterPro" id="IPR005490">
    <property type="entry name" value="LD_TPept_cat_dom"/>
</dbReference>
<dbReference type="Gene3D" id="2.40.440.10">
    <property type="entry name" value="L,D-transpeptidase catalytic domain-like"/>
    <property type="match status" value="1"/>
</dbReference>